<evidence type="ECO:0000256" key="1">
    <source>
        <dbReference type="SAM" id="Phobius"/>
    </source>
</evidence>
<proteinExistence type="predicted"/>
<keyword evidence="1" id="KW-0472">Membrane</keyword>
<gene>
    <name evidence="2" type="ORF">CE169_02815</name>
</gene>
<reference evidence="2 3" key="1">
    <citation type="journal article" date="2017" name="Anaerobe">
        <title>Quantification, isolation and characterization of Bifidobacterium from the vaginal microbiomes of reproductive aged women.</title>
        <authorList>
            <person name="Freitas A.C."/>
            <person name="Hill J.E."/>
        </authorList>
    </citation>
    <scope>NUCLEOTIDE SEQUENCE [LARGE SCALE GENOMIC DNA]</scope>
    <source>
        <strain evidence="2 3">N6D05</strain>
    </source>
</reference>
<organism evidence="2 3">
    <name type="scientific">Bifidobacterium longum</name>
    <dbReference type="NCBI Taxonomy" id="216816"/>
    <lineage>
        <taxon>Bacteria</taxon>
        <taxon>Bacillati</taxon>
        <taxon>Actinomycetota</taxon>
        <taxon>Actinomycetes</taxon>
        <taxon>Bifidobacteriales</taxon>
        <taxon>Bifidobacteriaceae</taxon>
        <taxon>Bifidobacterium</taxon>
    </lineage>
</organism>
<feature type="transmembrane region" description="Helical" evidence="1">
    <location>
        <begin position="67"/>
        <end position="83"/>
    </location>
</feature>
<comment type="caution">
    <text evidence="2">The sequence shown here is derived from an EMBL/GenBank/DDBJ whole genome shotgun (WGS) entry which is preliminary data.</text>
</comment>
<keyword evidence="1" id="KW-0812">Transmembrane</keyword>
<evidence type="ECO:0000313" key="2">
    <source>
        <dbReference type="EMBL" id="RDX10016.1"/>
    </source>
</evidence>
<name>A0A3D8U254_BIFLN</name>
<sequence length="114" mass="12321">MTVSANKVGQFDESPVIFGPEPVVSVMQSGLNIKIDAGTLAGQIVFIRFFQVEDGTHASRHRDGRNMFLFLAGLTVGVSAITFDECLSEAVTSKACILQGIQCFLLQVDFLGHD</sequence>
<accession>A0A3D8U254</accession>
<protein>
    <submittedName>
        <fullName evidence="2">Uncharacterized protein</fullName>
    </submittedName>
</protein>
<dbReference type="Proteomes" id="UP000257074">
    <property type="component" value="Unassembled WGS sequence"/>
</dbReference>
<dbReference type="EMBL" id="NJNR01000010">
    <property type="protein sequence ID" value="RDX10016.1"/>
    <property type="molecule type" value="Genomic_DNA"/>
</dbReference>
<dbReference type="AlphaFoldDB" id="A0A3D8U254"/>
<keyword evidence="1" id="KW-1133">Transmembrane helix</keyword>
<evidence type="ECO:0000313" key="3">
    <source>
        <dbReference type="Proteomes" id="UP000257074"/>
    </source>
</evidence>